<protein>
    <submittedName>
        <fullName evidence="2">Uncharacterized protein</fullName>
    </submittedName>
</protein>
<sequence length="91" mass="10726">MNIYEYNRIKRNLISSIAYSFVSIFIWFGLLICIMDQENKINDIEDLSKLNVKKEILIILESKISIGAYSLPIIKFLFPLYKFFVIKKGEI</sequence>
<proteinExistence type="predicted"/>
<dbReference type="AlphaFoldDB" id="A0A3P8KCS8"/>
<evidence type="ECO:0000313" key="3">
    <source>
        <dbReference type="Proteomes" id="UP000280036"/>
    </source>
</evidence>
<keyword evidence="1" id="KW-0812">Transmembrane</keyword>
<keyword evidence="1" id="KW-1133">Transmembrane helix</keyword>
<evidence type="ECO:0000256" key="1">
    <source>
        <dbReference type="SAM" id="Phobius"/>
    </source>
</evidence>
<gene>
    <name evidence="2" type="ORF">NCTC10126_00844</name>
</gene>
<dbReference type="EMBL" id="UZVY01000001">
    <property type="protein sequence ID" value="VDR42324.1"/>
    <property type="molecule type" value="Genomic_DNA"/>
</dbReference>
<name>A0A3P8KCS8_9BACT</name>
<organism evidence="2 3">
    <name type="scientific">Mycoplasmopsis caviae</name>
    <dbReference type="NCBI Taxonomy" id="55603"/>
    <lineage>
        <taxon>Bacteria</taxon>
        <taxon>Bacillati</taxon>
        <taxon>Mycoplasmatota</taxon>
        <taxon>Mycoplasmoidales</taxon>
        <taxon>Metamycoplasmataceae</taxon>
        <taxon>Mycoplasmopsis</taxon>
    </lineage>
</organism>
<dbReference type="Proteomes" id="UP000280036">
    <property type="component" value="Unassembled WGS sequence"/>
</dbReference>
<accession>A0A3P8KCS8</accession>
<evidence type="ECO:0000313" key="2">
    <source>
        <dbReference type="EMBL" id="VDR42324.1"/>
    </source>
</evidence>
<feature type="transmembrane region" description="Helical" evidence="1">
    <location>
        <begin position="56"/>
        <end position="78"/>
    </location>
</feature>
<feature type="transmembrane region" description="Helical" evidence="1">
    <location>
        <begin position="12"/>
        <end position="35"/>
    </location>
</feature>
<keyword evidence="1" id="KW-0472">Membrane</keyword>
<reference evidence="2 3" key="1">
    <citation type="submission" date="2018-12" db="EMBL/GenBank/DDBJ databases">
        <authorList>
            <consortium name="Pathogen Informatics"/>
        </authorList>
    </citation>
    <scope>NUCLEOTIDE SEQUENCE [LARGE SCALE GENOMIC DNA]</scope>
    <source>
        <strain evidence="2 3">NCTC10126</strain>
    </source>
</reference>